<dbReference type="InterPro" id="IPR050109">
    <property type="entry name" value="HTH-type_TetR-like_transc_reg"/>
</dbReference>
<dbReference type="EMBL" id="CP117884">
    <property type="protein sequence ID" value="WDF82038.1"/>
    <property type="molecule type" value="Genomic_DNA"/>
</dbReference>
<evidence type="ECO:0000259" key="4">
    <source>
        <dbReference type="PROSITE" id="PS50977"/>
    </source>
</evidence>
<dbReference type="Pfam" id="PF00440">
    <property type="entry name" value="TetR_N"/>
    <property type="match status" value="1"/>
</dbReference>
<evidence type="ECO:0000256" key="3">
    <source>
        <dbReference type="SAM" id="Phobius"/>
    </source>
</evidence>
<dbReference type="SUPFAM" id="SSF46689">
    <property type="entry name" value="Homeodomain-like"/>
    <property type="match status" value="1"/>
</dbReference>
<dbReference type="PANTHER" id="PTHR30055:SF222">
    <property type="entry name" value="REGULATORY PROTEIN"/>
    <property type="match status" value="1"/>
</dbReference>
<dbReference type="PROSITE" id="PS50977">
    <property type="entry name" value="HTH_TETR_2"/>
    <property type="match status" value="1"/>
</dbReference>
<organism evidence="5 6">
    <name type="scientific">Lacticaseibacillus pabuli</name>
    <dbReference type="NCBI Taxonomy" id="3025672"/>
    <lineage>
        <taxon>Bacteria</taxon>
        <taxon>Bacillati</taxon>
        <taxon>Bacillota</taxon>
        <taxon>Bacilli</taxon>
        <taxon>Lactobacillales</taxon>
        <taxon>Lactobacillaceae</taxon>
        <taxon>Lacticaseibacillus</taxon>
    </lineage>
</organism>
<reference evidence="5 6" key="1">
    <citation type="submission" date="2023-02" db="EMBL/GenBank/DDBJ databases">
        <title>Genome sequence of Lacticaseibacillus sp. KACC 23028.</title>
        <authorList>
            <person name="Kim S."/>
            <person name="Heo J."/>
            <person name="Kwon S.-W."/>
        </authorList>
    </citation>
    <scope>NUCLEOTIDE SEQUENCE [LARGE SCALE GENOMIC DNA]</scope>
    <source>
        <strain evidence="5 6">KACC 23028</strain>
    </source>
</reference>
<protein>
    <submittedName>
        <fullName evidence="5">Helix-turn-helix domain containing protein</fullName>
    </submittedName>
</protein>
<feature type="transmembrane region" description="Helical" evidence="3">
    <location>
        <begin position="170"/>
        <end position="188"/>
    </location>
</feature>
<evidence type="ECO:0000313" key="5">
    <source>
        <dbReference type="EMBL" id="WDF82038.1"/>
    </source>
</evidence>
<dbReference type="SUPFAM" id="SSF48498">
    <property type="entry name" value="Tetracyclin repressor-like, C-terminal domain"/>
    <property type="match status" value="1"/>
</dbReference>
<keyword evidence="6" id="KW-1185">Reference proteome</keyword>
<keyword evidence="3" id="KW-0472">Membrane</keyword>
<dbReference type="Gene3D" id="1.10.357.10">
    <property type="entry name" value="Tetracycline Repressor, domain 2"/>
    <property type="match status" value="1"/>
</dbReference>
<dbReference type="RefSeq" id="WP_274259225.1">
    <property type="nucleotide sequence ID" value="NZ_CP117884.1"/>
</dbReference>
<name>A0ABY7WPC4_9LACO</name>
<sequence length="211" mass="23828">MAQDLELLLHDNTFAGYTDKQLAIVEAAVDVFAAKGYANSSTHEIAKRAGVAEGNIFSKFGNKRGLLDAIINPVLRSIFPDMVHNLQTDEFQRHYTNLREFISVLVGRRYEFMKSNARVMKIFIAEVVYNTDLRQKVVARFPEGYWQLLFGEFDDLRQRGMLVDWDNSTVMFYLIASAAGIIGGAMLFNQEIAPHTQTQMIDAITRALSPA</sequence>
<dbReference type="PANTHER" id="PTHR30055">
    <property type="entry name" value="HTH-TYPE TRANSCRIPTIONAL REGULATOR RUTR"/>
    <property type="match status" value="1"/>
</dbReference>
<gene>
    <name evidence="5" type="ORF">PQ472_08910</name>
</gene>
<evidence type="ECO:0000256" key="1">
    <source>
        <dbReference type="ARBA" id="ARBA00023125"/>
    </source>
</evidence>
<feature type="domain" description="HTH tetR-type" evidence="4">
    <location>
        <begin position="18"/>
        <end position="78"/>
    </location>
</feature>
<dbReference type="InterPro" id="IPR001647">
    <property type="entry name" value="HTH_TetR"/>
</dbReference>
<accession>A0ABY7WPC4</accession>
<dbReference type="InterPro" id="IPR036271">
    <property type="entry name" value="Tet_transcr_reg_TetR-rel_C_sf"/>
</dbReference>
<evidence type="ECO:0000256" key="2">
    <source>
        <dbReference type="PROSITE-ProRule" id="PRU00335"/>
    </source>
</evidence>
<dbReference type="Proteomes" id="UP001220377">
    <property type="component" value="Chromosome"/>
</dbReference>
<feature type="DNA-binding region" description="H-T-H motif" evidence="2">
    <location>
        <begin position="41"/>
        <end position="60"/>
    </location>
</feature>
<evidence type="ECO:0000313" key="6">
    <source>
        <dbReference type="Proteomes" id="UP001220377"/>
    </source>
</evidence>
<keyword evidence="1 2" id="KW-0238">DNA-binding</keyword>
<proteinExistence type="predicted"/>
<dbReference type="PRINTS" id="PR00455">
    <property type="entry name" value="HTHTETR"/>
</dbReference>
<keyword evidence="3" id="KW-1133">Transmembrane helix</keyword>
<keyword evidence="3" id="KW-0812">Transmembrane</keyword>
<dbReference type="InterPro" id="IPR009057">
    <property type="entry name" value="Homeodomain-like_sf"/>
</dbReference>